<comment type="caution">
    <text evidence="1">The sequence shown here is derived from an EMBL/GenBank/DDBJ whole genome shotgun (WGS) entry which is preliminary data.</text>
</comment>
<dbReference type="EMBL" id="BART01041311">
    <property type="protein sequence ID" value="GAH24752.1"/>
    <property type="molecule type" value="Genomic_DNA"/>
</dbReference>
<evidence type="ECO:0000313" key="1">
    <source>
        <dbReference type="EMBL" id="GAH24752.1"/>
    </source>
</evidence>
<feature type="non-terminal residue" evidence="1">
    <location>
        <position position="30"/>
    </location>
</feature>
<organism evidence="1">
    <name type="scientific">marine sediment metagenome</name>
    <dbReference type="NCBI Taxonomy" id="412755"/>
    <lineage>
        <taxon>unclassified sequences</taxon>
        <taxon>metagenomes</taxon>
        <taxon>ecological metagenomes</taxon>
    </lineage>
</organism>
<reference evidence="1" key="1">
    <citation type="journal article" date="2014" name="Front. Microbiol.">
        <title>High frequency of phylogenetically diverse reductive dehalogenase-homologous genes in deep subseafloor sedimentary metagenomes.</title>
        <authorList>
            <person name="Kawai M."/>
            <person name="Futagami T."/>
            <person name="Toyoda A."/>
            <person name="Takaki Y."/>
            <person name="Nishi S."/>
            <person name="Hori S."/>
            <person name="Arai W."/>
            <person name="Tsubouchi T."/>
            <person name="Morono Y."/>
            <person name="Uchiyama I."/>
            <person name="Ito T."/>
            <person name="Fujiyama A."/>
            <person name="Inagaki F."/>
            <person name="Takami H."/>
        </authorList>
    </citation>
    <scope>NUCLEOTIDE SEQUENCE</scope>
    <source>
        <strain evidence="1">Expedition CK06-06</strain>
    </source>
</reference>
<name>X1DWU4_9ZZZZ</name>
<gene>
    <name evidence="1" type="ORF">S01H4_66575</name>
</gene>
<accession>X1DWU4</accession>
<protein>
    <submittedName>
        <fullName evidence="1">Uncharacterized protein</fullName>
    </submittedName>
</protein>
<sequence>MTLGASLFASESQCETLPREKWFKDSSIEL</sequence>
<dbReference type="AlphaFoldDB" id="X1DWU4"/>
<proteinExistence type="predicted"/>